<sequence length="107" mass="12086">MTKLLADAEAYFGRSQTAENRASIAEIWANSSLKDVPDEMAYKTFHEVISECSWQSQLLPAWKKAIEKAQGEQILVKRCLAARTRMLKSRAERMLLGQENQNGGRNA</sequence>
<organism evidence="1">
    <name type="scientific">Myoviridae sp. ctqYq4</name>
    <dbReference type="NCBI Taxonomy" id="2826702"/>
    <lineage>
        <taxon>Viruses</taxon>
        <taxon>Duplodnaviria</taxon>
        <taxon>Heunggongvirae</taxon>
        <taxon>Uroviricota</taxon>
        <taxon>Caudoviricetes</taxon>
    </lineage>
</organism>
<protein>
    <submittedName>
        <fullName evidence="1">Uncharacterized protein</fullName>
    </submittedName>
</protein>
<evidence type="ECO:0000313" key="1">
    <source>
        <dbReference type="EMBL" id="DAD74095.1"/>
    </source>
</evidence>
<proteinExistence type="predicted"/>
<name>A0A8S5LW62_9CAUD</name>
<reference evidence="1" key="1">
    <citation type="journal article" date="2021" name="Proc. Natl. Acad. Sci. U.S.A.">
        <title>A Catalog of Tens of Thousands of Viruses from Human Metagenomes Reveals Hidden Associations with Chronic Diseases.</title>
        <authorList>
            <person name="Tisza M.J."/>
            <person name="Buck C.B."/>
        </authorList>
    </citation>
    <scope>NUCLEOTIDE SEQUENCE</scope>
    <source>
        <strain evidence="1">CtqYq4</strain>
    </source>
</reference>
<dbReference type="EMBL" id="BK014752">
    <property type="protein sequence ID" value="DAD74095.1"/>
    <property type="molecule type" value="Genomic_DNA"/>
</dbReference>
<accession>A0A8S5LW62</accession>